<dbReference type="OrthoDB" id="2189422at2"/>
<evidence type="ECO:0000313" key="8">
    <source>
        <dbReference type="EMBL" id="EOW81104.1"/>
    </source>
</evidence>
<evidence type="ECO:0000256" key="4">
    <source>
        <dbReference type="SAM" id="Phobius"/>
    </source>
</evidence>
<dbReference type="AlphaFoldDB" id="R2V7F1"/>
<keyword evidence="10" id="KW-1185">Reference proteome</keyword>
<evidence type="ECO:0000256" key="3">
    <source>
        <dbReference type="ARBA" id="ARBA00022827"/>
    </source>
</evidence>
<keyword evidence="4" id="KW-1133">Transmembrane helix</keyword>
<keyword evidence="3" id="KW-0274">FAD</keyword>
<keyword evidence="2" id="KW-0285">Flavoprotein</keyword>
<evidence type="ECO:0000259" key="6">
    <source>
        <dbReference type="Pfam" id="PF07992"/>
    </source>
</evidence>
<name>R2V7F1_9ENTE</name>
<dbReference type="PATRIC" id="fig|1158614.3.peg.3554"/>
<evidence type="ECO:0000256" key="2">
    <source>
        <dbReference type="ARBA" id="ARBA00022630"/>
    </source>
</evidence>
<dbReference type="InterPro" id="IPR036188">
    <property type="entry name" value="FAD/NAD-bd_sf"/>
</dbReference>
<dbReference type="Proteomes" id="UP000014160">
    <property type="component" value="Unassembled WGS sequence"/>
</dbReference>
<protein>
    <recommendedName>
        <fullName evidence="11">Pyridine nucleotide-disulfide oxidoreductase</fullName>
    </recommendedName>
</protein>
<evidence type="ECO:0000313" key="9">
    <source>
        <dbReference type="Proteomes" id="UP000013750"/>
    </source>
</evidence>
<organism evidence="7 9">
    <name type="scientific">Enterococcus gilvus ATCC BAA-350</name>
    <dbReference type="NCBI Taxonomy" id="1158614"/>
    <lineage>
        <taxon>Bacteria</taxon>
        <taxon>Bacillati</taxon>
        <taxon>Bacillota</taxon>
        <taxon>Bacilli</taxon>
        <taxon>Lactobacillales</taxon>
        <taxon>Enterococcaceae</taxon>
        <taxon>Enterococcus</taxon>
    </lineage>
</organism>
<accession>R2V7F1</accession>
<dbReference type="InterPro" id="IPR016156">
    <property type="entry name" value="FAD/NAD-linked_Rdtase_dimer_sf"/>
</dbReference>
<dbReference type="PRINTS" id="PR00368">
    <property type="entry name" value="FADPNR"/>
</dbReference>
<comment type="cofactor">
    <cofactor evidence="1">
        <name>FAD</name>
        <dbReference type="ChEBI" id="CHEBI:57692"/>
    </cofactor>
</comment>
<reference evidence="8 10" key="2">
    <citation type="submission" date="2013-03" db="EMBL/GenBank/DDBJ databases">
        <title>The Genome Sequence of Enterococcus gilvus ATCC BAA-350 (PacBio/Illumina hybrid assembly).</title>
        <authorList>
            <consortium name="The Broad Institute Genomics Platform"/>
            <consortium name="The Broad Institute Genome Sequencing Center for Infectious Disease"/>
            <person name="Earl A."/>
            <person name="Russ C."/>
            <person name="Gilmore M."/>
            <person name="Surin D."/>
            <person name="Walker B."/>
            <person name="Young S."/>
            <person name="Zeng Q."/>
            <person name="Gargeya S."/>
            <person name="Fitzgerald M."/>
            <person name="Haas B."/>
            <person name="Abouelleil A."/>
            <person name="Allen A.W."/>
            <person name="Alvarado L."/>
            <person name="Arachchi H.M."/>
            <person name="Berlin A.M."/>
            <person name="Chapman S.B."/>
            <person name="Gainer-Dewar J."/>
            <person name="Goldberg J."/>
            <person name="Griggs A."/>
            <person name="Gujja S."/>
            <person name="Hansen M."/>
            <person name="Howarth C."/>
            <person name="Imamovic A."/>
            <person name="Ireland A."/>
            <person name="Larimer J."/>
            <person name="McCowan C."/>
            <person name="Murphy C."/>
            <person name="Pearson M."/>
            <person name="Poon T.W."/>
            <person name="Priest M."/>
            <person name="Roberts A."/>
            <person name="Saif S."/>
            <person name="Shea T."/>
            <person name="Sisk P."/>
            <person name="Sykes S."/>
            <person name="Wortman J."/>
            <person name="Nusbaum C."/>
            <person name="Birren B."/>
        </authorList>
    </citation>
    <scope>NUCLEOTIDE SEQUENCE [LARGE SCALE GENOMIC DNA]</scope>
    <source>
        <strain evidence="8 10">ATCC BAA-350</strain>
    </source>
</reference>
<evidence type="ECO:0000256" key="1">
    <source>
        <dbReference type="ARBA" id="ARBA00001974"/>
    </source>
</evidence>
<dbReference type="Pfam" id="PF02852">
    <property type="entry name" value="Pyr_redox_dim"/>
    <property type="match status" value="1"/>
</dbReference>
<dbReference type="GO" id="GO:0016491">
    <property type="term" value="F:oxidoreductase activity"/>
    <property type="evidence" value="ECO:0007669"/>
    <property type="project" value="InterPro"/>
</dbReference>
<dbReference type="InterPro" id="IPR004099">
    <property type="entry name" value="Pyr_nucl-diS_OxRdtase_dimer"/>
</dbReference>
<feature type="transmembrane region" description="Helical" evidence="4">
    <location>
        <begin position="166"/>
        <end position="187"/>
    </location>
</feature>
<reference evidence="7 9" key="1">
    <citation type="submission" date="2013-02" db="EMBL/GenBank/DDBJ databases">
        <title>The Genome Sequence of Enterococcus gilvus ATCC BAA-350.</title>
        <authorList>
            <consortium name="The Broad Institute Genome Sequencing Platform"/>
            <consortium name="The Broad Institute Genome Sequencing Center for Infectious Disease"/>
            <person name="Earl A.M."/>
            <person name="Gilmore M.S."/>
            <person name="Lebreton F."/>
            <person name="Walker B."/>
            <person name="Young S.K."/>
            <person name="Zeng Q."/>
            <person name="Gargeya S."/>
            <person name="Fitzgerald M."/>
            <person name="Haas B."/>
            <person name="Abouelleil A."/>
            <person name="Alvarado L."/>
            <person name="Arachchi H.M."/>
            <person name="Berlin A.M."/>
            <person name="Chapman S.B."/>
            <person name="Dewar J."/>
            <person name="Goldberg J."/>
            <person name="Griggs A."/>
            <person name="Gujja S."/>
            <person name="Hansen M."/>
            <person name="Howarth C."/>
            <person name="Imamovic A."/>
            <person name="Larimer J."/>
            <person name="McCowan C."/>
            <person name="Murphy C."/>
            <person name="Neiman D."/>
            <person name="Pearson M."/>
            <person name="Priest M."/>
            <person name="Roberts A."/>
            <person name="Saif S."/>
            <person name="Shea T."/>
            <person name="Sisk P."/>
            <person name="Sykes S."/>
            <person name="Wortman J."/>
            <person name="Nusbaum C."/>
            <person name="Birren B."/>
        </authorList>
    </citation>
    <scope>NUCLEOTIDE SEQUENCE [LARGE SCALE GENOMIC DNA]</scope>
    <source>
        <strain evidence="7 9">ATCC BAA-350</strain>
    </source>
</reference>
<dbReference type="InterPro" id="IPR023753">
    <property type="entry name" value="FAD/NAD-binding_dom"/>
</dbReference>
<evidence type="ECO:0000259" key="5">
    <source>
        <dbReference type="Pfam" id="PF02852"/>
    </source>
</evidence>
<dbReference type="EMBL" id="ASWH01000001">
    <property type="protein sequence ID" value="EOW81104.1"/>
    <property type="molecule type" value="Genomic_DNA"/>
</dbReference>
<dbReference type="HOGENOM" id="CLU_016755_2_0_9"/>
<dbReference type="RefSeq" id="WP_010781917.1">
    <property type="nucleotide sequence ID" value="NZ_ASWH01000001.1"/>
</dbReference>
<evidence type="ECO:0008006" key="11">
    <source>
        <dbReference type="Google" id="ProtNLM"/>
    </source>
</evidence>
<dbReference type="Proteomes" id="UP000013750">
    <property type="component" value="Unassembled WGS sequence"/>
</dbReference>
<comment type="caution">
    <text evidence="7">The sequence shown here is derived from an EMBL/GenBank/DDBJ whole genome shotgun (WGS) entry which is preliminary data.</text>
</comment>
<dbReference type="eggNOG" id="COG1249">
    <property type="taxonomic scope" value="Bacteria"/>
</dbReference>
<dbReference type="PANTHER" id="PTHR43014:SF5">
    <property type="entry name" value="GLUTATHIONE REDUCTASE (NADPH)"/>
    <property type="match status" value="1"/>
</dbReference>
<dbReference type="SUPFAM" id="SSF55424">
    <property type="entry name" value="FAD/NAD-linked reductases, dimerisation (C-terminal) domain"/>
    <property type="match status" value="1"/>
</dbReference>
<dbReference type="PANTHER" id="PTHR43014">
    <property type="entry name" value="MERCURIC REDUCTASE"/>
    <property type="match status" value="1"/>
</dbReference>
<gene>
    <name evidence="8" type="ORF">I592_00389</name>
    <name evidence="7" type="ORF">UKC_03573</name>
</gene>
<sequence>MTVDVIVIGSGIAGLTAAFGLAKAGKQVAVVESTAFGGVVYNAGSTRKKELVTLAQHALQNQRLEQQGITTPVQLDWNNAMNWIDSMENTEDMRHQLSLKEAGISTIYGEAVFCSPHEIKVDGITYTAEQFVIATGAEDRPFTFEGQEYVSNSGDFLTQKDLPEEVLLIGAGIISFAFATIATAFGCKVRILQHNERALKDFDQEFVEELIEINKKRSVQFDFNETVEKILPTDSGELIVHTTSGHMFNTQKVYNVAGRIPRIQQLSLDKAGVNYGDHGILTNDYLQTNQPHIFACGDCSNAAVPKLATFASYQAEYLVSHLVNKNLAPIKYPLAAMSIFSEPRIAQVGVTTKEALAAPEEFRIEEIDRSGWLDSKRKAESIAFLKLVIRRSDDRIVGAAALSQEADVLINEITMVLHAGWTKAELKKQILAYPSPAGELTRFWK</sequence>
<proteinExistence type="predicted"/>
<evidence type="ECO:0000313" key="10">
    <source>
        <dbReference type="Proteomes" id="UP000014160"/>
    </source>
</evidence>
<dbReference type="EMBL" id="AJDQ01000012">
    <property type="protein sequence ID" value="EOI53621.1"/>
    <property type="molecule type" value="Genomic_DNA"/>
</dbReference>
<keyword evidence="4" id="KW-0472">Membrane</keyword>
<keyword evidence="4" id="KW-0812">Transmembrane</keyword>
<dbReference type="PRINTS" id="PR00411">
    <property type="entry name" value="PNDRDTASEI"/>
</dbReference>
<feature type="domain" description="Pyridine nucleotide-disulphide oxidoreductase dimerisation" evidence="5">
    <location>
        <begin position="338"/>
        <end position="439"/>
    </location>
</feature>
<evidence type="ECO:0000313" key="7">
    <source>
        <dbReference type="EMBL" id="EOI53621.1"/>
    </source>
</evidence>
<dbReference type="Gene3D" id="3.50.50.60">
    <property type="entry name" value="FAD/NAD(P)-binding domain"/>
    <property type="match status" value="2"/>
</dbReference>
<dbReference type="SUPFAM" id="SSF51905">
    <property type="entry name" value="FAD/NAD(P)-binding domain"/>
    <property type="match status" value="1"/>
</dbReference>
<feature type="domain" description="FAD/NAD(P)-binding" evidence="6">
    <location>
        <begin position="4"/>
        <end position="315"/>
    </location>
</feature>
<dbReference type="Pfam" id="PF07992">
    <property type="entry name" value="Pyr_redox_2"/>
    <property type="match status" value="1"/>
</dbReference>
<dbReference type="Gene3D" id="3.30.390.30">
    <property type="match status" value="1"/>
</dbReference>